<feature type="signal peptide" evidence="2">
    <location>
        <begin position="1"/>
        <end position="27"/>
    </location>
</feature>
<evidence type="ECO:0000256" key="1">
    <source>
        <dbReference type="SAM" id="MobiDB-lite"/>
    </source>
</evidence>
<dbReference type="InterPro" id="IPR011990">
    <property type="entry name" value="TPR-like_helical_dom_sf"/>
</dbReference>
<sequence length="823" mass="89214">MTQTAPSSFLAPLTAACLSLVSGALHAQVLDEAELRPSGNDAVLVLRFVTPVQFIRNVAGRSGDLGQVYYDILPTRDTLNLIVAERRLLDRQGAPLVIVTDEAAGTLERSRKLVLRFNQGVAYLVRPGANARSLELVLKDQGSRLLVPGMATAPERTIAPTGPSLVLQTLAPNEEARPIPAALQNYNVQIRPMPGRTEREVVVTGLRDVAEGEALRQAVLARFPGARVDPGQVLHGAGNVSMPPATPAASAARSTREPTALPAAAAGESLPASVATLSQARQLMEQGEHTQAIAKLEDLLALPPHAQTAEAQELIAQARWRQGDPERARAEFELYLKLYPQGPGALRAREALLTLAPPPMEAVQASATSDKGVTTTLSGSLSTFYYGGQSKIRTQDFQDSPLSGLPELVNDATLSGTDQRQIISSVDIIWRRRDADSDLRIVLRDTYTSDQLRSDRSKNKLSALYADYKLLSQGLQFKVGRQSPSGGGVMGRFDGLQVGYRLAPKWRVNAVAGRPTDPLLDAKRSFWGGSIEADDLGKGVGGSVYAIEQRVDGQLDRRGLGTELRVLAGPVTAMSTLDYDPTYRRLNIASVQATWQGADNTVVNALYDRRATPMLMLGNSLFFQNPVLQVQARTLYELMQTQSLDLLRQQVRDTTAFSTQGMLSVTHPLNANWQLGADIRLTNVGALPPVADILPNGQPGTGNVWSLGSQLIGTNLYSARDTHVLLLTLLKGPTYSGQLLSYNNSSAIGESWLLEPSIRFYAQQDDGGNRTQRWAPGLRASKRATGKLVVEGELSMEFSKSDGPSRHESSNRSFYYLGLRYDL</sequence>
<organism evidence="3 4">
    <name type="scientific">Roseateles subflavus</name>
    <dbReference type="NCBI Taxonomy" id="3053353"/>
    <lineage>
        <taxon>Bacteria</taxon>
        <taxon>Pseudomonadati</taxon>
        <taxon>Pseudomonadota</taxon>
        <taxon>Betaproteobacteria</taxon>
        <taxon>Burkholderiales</taxon>
        <taxon>Sphaerotilaceae</taxon>
        <taxon>Roseateles</taxon>
    </lineage>
</organism>
<dbReference type="SUPFAM" id="SSF48452">
    <property type="entry name" value="TPR-like"/>
    <property type="match status" value="1"/>
</dbReference>
<feature type="region of interest" description="Disordered" evidence="1">
    <location>
        <begin position="234"/>
        <end position="267"/>
    </location>
</feature>
<keyword evidence="4" id="KW-1185">Reference proteome</keyword>
<dbReference type="RefSeq" id="WP_285981837.1">
    <property type="nucleotide sequence ID" value="NZ_JASVDS010000002.1"/>
</dbReference>
<accession>A0ABT7LJK6</accession>
<dbReference type="Gene3D" id="1.25.40.10">
    <property type="entry name" value="Tetratricopeptide repeat domain"/>
    <property type="match status" value="1"/>
</dbReference>
<feature type="chain" id="PRO_5046902652" evidence="2">
    <location>
        <begin position="28"/>
        <end position="823"/>
    </location>
</feature>
<proteinExistence type="predicted"/>
<dbReference type="EMBL" id="JASVDS010000002">
    <property type="protein sequence ID" value="MDL5031721.1"/>
    <property type="molecule type" value="Genomic_DNA"/>
</dbReference>
<feature type="compositionally biased region" description="Low complexity" evidence="1">
    <location>
        <begin position="247"/>
        <end position="260"/>
    </location>
</feature>
<evidence type="ECO:0000256" key="2">
    <source>
        <dbReference type="SAM" id="SignalP"/>
    </source>
</evidence>
<protein>
    <submittedName>
        <fullName evidence="3">Tetratricopeptide repeat protein</fullName>
    </submittedName>
</protein>
<comment type="caution">
    <text evidence="3">The sequence shown here is derived from an EMBL/GenBank/DDBJ whole genome shotgun (WGS) entry which is preliminary data.</text>
</comment>
<name>A0ABT7LJK6_9BURK</name>
<evidence type="ECO:0000313" key="4">
    <source>
        <dbReference type="Proteomes" id="UP001238603"/>
    </source>
</evidence>
<dbReference type="Pfam" id="PF13432">
    <property type="entry name" value="TPR_16"/>
    <property type="match status" value="1"/>
</dbReference>
<gene>
    <name evidence="3" type="ORF">QRD43_07355</name>
</gene>
<keyword evidence="2" id="KW-0732">Signal</keyword>
<reference evidence="3 4" key="1">
    <citation type="submission" date="2023-06" db="EMBL/GenBank/DDBJ databases">
        <title>Pelomonas sp. APW6 16S ribosomal RNA gene genome sequencing and assembly.</title>
        <authorList>
            <person name="Woo H."/>
        </authorList>
    </citation>
    <scope>NUCLEOTIDE SEQUENCE [LARGE SCALE GENOMIC DNA]</scope>
    <source>
        <strain evidence="3 4">APW6</strain>
    </source>
</reference>
<evidence type="ECO:0000313" key="3">
    <source>
        <dbReference type="EMBL" id="MDL5031721.1"/>
    </source>
</evidence>
<dbReference type="Proteomes" id="UP001238603">
    <property type="component" value="Unassembled WGS sequence"/>
</dbReference>